<reference evidence="1 2" key="2">
    <citation type="journal article" date="2017" name="Front. Plant Sci.">
        <title>Gene Classification and Mining of Molecular Markers Useful in Red Clover (Trifolium pratense) Breeding.</title>
        <authorList>
            <person name="Istvanek J."/>
            <person name="Dluhosova J."/>
            <person name="Dluhos P."/>
            <person name="Patkova L."/>
            <person name="Nedelnik J."/>
            <person name="Repkova J."/>
        </authorList>
    </citation>
    <scope>NUCLEOTIDE SEQUENCE [LARGE SCALE GENOMIC DNA]</scope>
    <source>
        <strain evidence="2">cv. Tatra</strain>
        <tissue evidence="1">Young leaves</tissue>
    </source>
</reference>
<name>A0A2K3KFN1_TRIPR</name>
<evidence type="ECO:0000313" key="1">
    <source>
        <dbReference type="EMBL" id="PNX65107.1"/>
    </source>
</evidence>
<protein>
    <recommendedName>
        <fullName evidence="3">Cysteine-rich receptor-like protein kinase</fullName>
    </recommendedName>
</protein>
<dbReference type="Proteomes" id="UP000236291">
    <property type="component" value="Unassembled WGS sequence"/>
</dbReference>
<reference evidence="1 2" key="1">
    <citation type="journal article" date="2014" name="Am. J. Bot.">
        <title>Genome assembly and annotation for red clover (Trifolium pratense; Fabaceae).</title>
        <authorList>
            <person name="Istvanek J."/>
            <person name="Jaros M."/>
            <person name="Krenek A."/>
            <person name="Repkova J."/>
        </authorList>
    </citation>
    <scope>NUCLEOTIDE SEQUENCE [LARGE SCALE GENOMIC DNA]</scope>
    <source>
        <strain evidence="2">cv. Tatra</strain>
        <tissue evidence="1">Young leaves</tissue>
    </source>
</reference>
<dbReference type="AlphaFoldDB" id="A0A2K3KFN1"/>
<proteinExistence type="predicted"/>
<gene>
    <name evidence="1" type="ORF">L195_g062436</name>
</gene>
<evidence type="ECO:0000313" key="2">
    <source>
        <dbReference type="Proteomes" id="UP000236291"/>
    </source>
</evidence>
<accession>A0A2K3KFN1</accession>
<comment type="caution">
    <text evidence="1">The sequence shown here is derived from an EMBL/GenBank/DDBJ whole genome shotgun (WGS) entry which is preliminary data.</text>
</comment>
<evidence type="ECO:0008006" key="3">
    <source>
        <dbReference type="Google" id="ProtNLM"/>
    </source>
</evidence>
<dbReference type="EMBL" id="ASHM01174770">
    <property type="protein sequence ID" value="PNX65107.1"/>
    <property type="molecule type" value="Genomic_DNA"/>
</dbReference>
<organism evidence="1 2">
    <name type="scientific">Trifolium pratense</name>
    <name type="common">Red clover</name>
    <dbReference type="NCBI Taxonomy" id="57577"/>
    <lineage>
        <taxon>Eukaryota</taxon>
        <taxon>Viridiplantae</taxon>
        <taxon>Streptophyta</taxon>
        <taxon>Embryophyta</taxon>
        <taxon>Tracheophyta</taxon>
        <taxon>Spermatophyta</taxon>
        <taxon>Magnoliopsida</taxon>
        <taxon>eudicotyledons</taxon>
        <taxon>Gunneridae</taxon>
        <taxon>Pentapetalae</taxon>
        <taxon>rosids</taxon>
        <taxon>fabids</taxon>
        <taxon>Fabales</taxon>
        <taxon>Fabaceae</taxon>
        <taxon>Papilionoideae</taxon>
        <taxon>50 kb inversion clade</taxon>
        <taxon>NPAAA clade</taxon>
        <taxon>Hologalegina</taxon>
        <taxon>IRL clade</taxon>
        <taxon>Trifolieae</taxon>
        <taxon>Trifolium</taxon>
    </lineage>
</organism>
<sequence length="70" mass="8219">MLVSNDWSVLWNNPSLWVLPRPVSDHCPIVVRYAVTDWGPKPFCFNNHWLLHKDFKGLVEDIWRTSNITG</sequence>